<dbReference type="EMBL" id="VSSQ01042507">
    <property type="protein sequence ID" value="MPM96096.1"/>
    <property type="molecule type" value="Genomic_DNA"/>
</dbReference>
<evidence type="ECO:0008006" key="2">
    <source>
        <dbReference type="Google" id="ProtNLM"/>
    </source>
</evidence>
<dbReference type="Gene3D" id="3.20.20.80">
    <property type="entry name" value="Glycosidases"/>
    <property type="match status" value="1"/>
</dbReference>
<reference evidence="1" key="1">
    <citation type="submission" date="2019-08" db="EMBL/GenBank/DDBJ databases">
        <authorList>
            <person name="Kucharzyk K."/>
            <person name="Murdoch R.W."/>
            <person name="Higgins S."/>
            <person name="Loffler F."/>
        </authorList>
    </citation>
    <scope>NUCLEOTIDE SEQUENCE</scope>
</reference>
<proteinExistence type="predicted"/>
<dbReference type="InterPro" id="IPR017853">
    <property type="entry name" value="GH"/>
</dbReference>
<evidence type="ECO:0000313" key="1">
    <source>
        <dbReference type="EMBL" id="MPM96096.1"/>
    </source>
</evidence>
<dbReference type="AlphaFoldDB" id="A0A645E3E9"/>
<protein>
    <recommendedName>
        <fullName evidence="2">GH10 domain-containing protein</fullName>
    </recommendedName>
</protein>
<comment type="caution">
    <text evidence="1">The sequence shown here is derived from an EMBL/GenBank/DDBJ whole genome shotgun (WGS) entry which is preliminary data.</text>
</comment>
<sequence length="131" mass="15106">MPPHIVDLNDYQVDSWPTEVWAEERQAQDVEHFYRRLFSCPQVEAITTWAFQDNAWLHAPAGLVRVDNSTKPSYVVLDQLLNKEWKTHTKLVTDSEGRAEYTGFKGGYEVVLAGKQFAFDSSEREVCLILE</sequence>
<name>A0A645E3E9_9ZZZZ</name>
<organism evidence="1">
    <name type="scientific">bioreactor metagenome</name>
    <dbReference type="NCBI Taxonomy" id="1076179"/>
    <lineage>
        <taxon>unclassified sequences</taxon>
        <taxon>metagenomes</taxon>
        <taxon>ecological metagenomes</taxon>
    </lineage>
</organism>
<gene>
    <name evidence="1" type="ORF">SDC9_143253</name>
</gene>
<accession>A0A645E3E9</accession>
<dbReference type="SUPFAM" id="SSF51445">
    <property type="entry name" value="(Trans)glycosidases"/>
    <property type="match status" value="1"/>
</dbReference>